<name>A0ABQ1KAA3_9RHOB</name>
<protein>
    <recommendedName>
        <fullName evidence="3">Dihydroxy-acid dehydratase</fullName>
    </recommendedName>
</protein>
<keyword evidence="2" id="KW-1185">Reference proteome</keyword>
<accession>A0ABQ1KAA3</accession>
<evidence type="ECO:0000313" key="1">
    <source>
        <dbReference type="EMBL" id="GGB89345.1"/>
    </source>
</evidence>
<sequence>MYAALLGAAYLTGCGETGASGRMSLLATDAAATPELVTSTRLAGGAITVSGPDGYCIDPTTLRSTTLGGFAAIASCNIMSGGQDGPIVEPALMTVTVSPAAGAAPSPADLADALGATLLQDRELSALAVGQMASGGESAFDGSDPRHWRGAFVIGSHLIGVTLYAPQGSPMLGAQGAAFLNTVSSAIRATAIPDARASAEQSQPSTELLEARLDRLFESRDL</sequence>
<organism evidence="1 2">
    <name type="scientific">Marivita lacus</name>
    <dbReference type="NCBI Taxonomy" id="1323742"/>
    <lineage>
        <taxon>Bacteria</taxon>
        <taxon>Pseudomonadati</taxon>
        <taxon>Pseudomonadota</taxon>
        <taxon>Alphaproteobacteria</taxon>
        <taxon>Rhodobacterales</taxon>
        <taxon>Roseobacteraceae</taxon>
        <taxon>Marivita</taxon>
    </lineage>
</organism>
<gene>
    <name evidence="1" type="ORF">GCM10011363_02450</name>
</gene>
<reference evidence="2" key="1">
    <citation type="journal article" date="2019" name="Int. J. Syst. Evol. Microbiol.">
        <title>The Global Catalogue of Microorganisms (GCM) 10K type strain sequencing project: providing services to taxonomists for standard genome sequencing and annotation.</title>
        <authorList>
            <consortium name="The Broad Institute Genomics Platform"/>
            <consortium name="The Broad Institute Genome Sequencing Center for Infectious Disease"/>
            <person name="Wu L."/>
            <person name="Ma J."/>
        </authorList>
    </citation>
    <scope>NUCLEOTIDE SEQUENCE [LARGE SCALE GENOMIC DNA]</scope>
    <source>
        <strain evidence="2">CGMCC 1.12478</strain>
    </source>
</reference>
<dbReference type="Proteomes" id="UP000645462">
    <property type="component" value="Unassembled WGS sequence"/>
</dbReference>
<proteinExistence type="predicted"/>
<evidence type="ECO:0000313" key="2">
    <source>
        <dbReference type="Proteomes" id="UP000645462"/>
    </source>
</evidence>
<comment type="caution">
    <text evidence="1">The sequence shown here is derived from an EMBL/GenBank/DDBJ whole genome shotgun (WGS) entry which is preliminary data.</text>
</comment>
<dbReference type="EMBL" id="BMFC01000001">
    <property type="protein sequence ID" value="GGB89345.1"/>
    <property type="molecule type" value="Genomic_DNA"/>
</dbReference>
<evidence type="ECO:0008006" key="3">
    <source>
        <dbReference type="Google" id="ProtNLM"/>
    </source>
</evidence>